<dbReference type="OrthoDB" id="8480561at2"/>
<dbReference type="GO" id="GO:0016787">
    <property type="term" value="F:hydrolase activity"/>
    <property type="evidence" value="ECO:0007669"/>
    <property type="project" value="UniProtKB-KW"/>
</dbReference>
<dbReference type="PANTHER" id="PTHR43046">
    <property type="entry name" value="GDP-MANNOSE MANNOSYL HYDROLASE"/>
    <property type="match status" value="1"/>
</dbReference>
<evidence type="ECO:0000256" key="2">
    <source>
        <dbReference type="ARBA" id="ARBA00022801"/>
    </source>
</evidence>
<accession>A0A0G3X3Y2</accession>
<dbReference type="EMBL" id="CP011805">
    <property type="protein sequence ID" value="AKM06240.1"/>
    <property type="molecule type" value="Genomic_DNA"/>
</dbReference>
<dbReference type="PATRIC" id="fig|543877.4.peg.152"/>
<evidence type="ECO:0000259" key="4">
    <source>
        <dbReference type="PROSITE" id="PS51462"/>
    </source>
</evidence>
<name>A0A0G3X3Y2_9SPHN</name>
<sequence>MFRLIPPPAHRMALRLAHAVRKRWWRIARPQLESCTIIASDIGGRLLLVRLSYGAGTWAFPSGGVRRNETPEDAARRELHEETGCRAHAMALLGVRNERLHGAANRLHIFATQVSDRPRPDQREVVEARFFPPHSLPEPLDERTRIKIALWRNRS</sequence>
<reference evidence="5 6" key="1">
    <citation type="submission" date="2015-06" db="EMBL/GenBank/DDBJ databases">
        <authorList>
            <person name="Kim K.M."/>
        </authorList>
    </citation>
    <scope>NUCLEOTIDE SEQUENCE [LARGE SCALE GENOMIC DNA]</scope>
    <source>
        <strain evidence="5 6">KCTC 22370</strain>
    </source>
</reference>
<dbReference type="STRING" id="543877.AM2010_151"/>
<evidence type="ECO:0000256" key="3">
    <source>
        <dbReference type="RuleBase" id="RU003476"/>
    </source>
</evidence>
<dbReference type="InterPro" id="IPR000086">
    <property type="entry name" value="NUDIX_hydrolase_dom"/>
</dbReference>
<proteinExistence type="inferred from homology"/>
<keyword evidence="6" id="KW-1185">Reference proteome</keyword>
<dbReference type="Proteomes" id="UP000037643">
    <property type="component" value="Chromosome"/>
</dbReference>
<dbReference type="AlphaFoldDB" id="A0A0G3X3Y2"/>
<keyword evidence="2 3" id="KW-0378">Hydrolase</keyword>
<dbReference type="Gene3D" id="3.90.79.10">
    <property type="entry name" value="Nucleoside Triphosphate Pyrophosphohydrolase"/>
    <property type="match status" value="1"/>
</dbReference>
<comment type="cofactor">
    <cofactor evidence="1">
        <name>Mg(2+)</name>
        <dbReference type="ChEBI" id="CHEBI:18420"/>
    </cofactor>
</comment>
<evidence type="ECO:0000313" key="5">
    <source>
        <dbReference type="EMBL" id="AKM06240.1"/>
    </source>
</evidence>
<feature type="domain" description="Nudix hydrolase" evidence="4">
    <location>
        <begin position="28"/>
        <end position="154"/>
    </location>
</feature>
<dbReference type="KEGG" id="amx:AM2010_151"/>
<dbReference type="SUPFAM" id="SSF55811">
    <property type="entry name" value="Nudix"/>
    <property type="match status" value="1"/>
</dbReference>
<dbReference type="PROSITE" id="PS51462">
    <property type="entry name" value="NUDIX"/>
    <property type="match status" value="1"/>
</dbReference>
<dbReference type="InterPro" id="IPR020476">
    <property type="entry name" value="Nudix_hydrolase"/>
</dbReference>
<gene>
    <name evidence="5" type="ORF">AM2010_151</name>
</gene>
<dbReference type="InterPro" id="IPR015797">
    <property type="entry name" value="NUDIX_hydrolase-like_dom_sf"/>
</dbReference>
<dbReference type="Pfam" id="PF00293">
    <property type="entry name" value="NUDIX"/>
    <property type="match status" value="1"/>
</dbReference>
<dbReference type="PANTHER" id="PTHR43046:SF16">
    <property type="entry name" value="ADP-RIBOSE PYROPHOSPHATASE YJHB-RELATED"/>
    <property type="match status" value="1"/>
</dbReference>
<evidence type="ECO:0000313" key="6">
    <source>
        <dbReference type="Proteomes" id="UP000037643"/>
    </source>
</evidence>
<dbReference type="PRINTS" id="PR00502">
    <property type="entry name" value="NUDIXFAMILY"/>
</dbReference>
<protein>
    <submittedName>
        <fullName evidence="5">MutT/nudix family protein</fullName>
    </submittedName>
</protein>
<organism evidence="5 6">
    <name type="scientific">Pelagerythrobacter marensis</name>
    <dbReference type="NCBI Taxonomy" id="543877"/>
    <lineage>
        <taxon>Bacteria</taxon>
        <taxon>Pseudomonadati</taxon>
        <taxon>Pseudomonadota</taxon>
        <taxon>Alphaproteobacteria</taxon>
        <taxon>Sphingomonadales</taxon>
        <taxon>Erythrobacteraceae</taxon>
        <taxon>Pelagerythrobacter</taxon>
    </lineage>
</organism>
<comment type="similarity">
    <text evidence="3">Belongs to the Nudix hydrolase family.</text>
</comment>
<dbReference type="PROSITE" id="PS00893">
    <property type="entry name" value="NUDIX_BOX"/>
    <property type="match status" value="1"/>
</dbReference>
<dbReference type="InterPro" id="IPR020084">
    <property type="entry name" value="NUDIX_hydrolase_CS"/>
</dbReference>
<evidence type="ECO:0000256" key="1">
    <source>
        <dbReference type="ARBA" id="ARBA00001946"/>
    </source>
</evidence>